<comment type="miscellaneous">
    <text evidence="9">This enzyme catalyzes only one turnover and therefore is not strictly catalytic. According to one definition, an enzyme is a biocatalyst that acts repeatedly and over many reaction cycles.</text>
</comment>
<dbReference type="SUPFAM" id="SSF46767">
    <property type="entry name" value="Methylated DNA-protein cysteine methyltransferase, C-terminal domain"/>
    <property type="match status" value="1"/>
</dbReference>
<keyword evidence="3 9" id="KW-0963">Cytoplasm</keyword>
<dbReference type="InterPro" id="IPR001497">
    <property type="entry name" value="MethylDNA_cys_MeTrfase_AS"/>
</dbReference>
<dbReference type="InterPro" id="IPR023546">
    <property type="entry name" value="MGMT"/>
</dbReference>
<gene>
    <name evidence="12" type="ORF">HF872_01640</name>
</gene>
<accession>A0A848BPY1</accession>
<evidence type="ECO:0000256" key="7">
    <source>
        <dbReference type="ARBA" id="ARBA00023204"/>
    </source>
</evidence>
<keyword evidence="6 9" id="KW-0227">DNA damage</keyword>
<dbReference type="Pfam" id="PF01035">
    <property type="entry name" value="DNA_binding_1"/>
    <property type="match status" value="1"/>
</dbReference>
<comment type="function">
    <text evidence="9">Involved in the cellular defense against the biological effects of O6-methylguanine (O6-MeG) and O4-methylthymine (O4-MeT) in DNA. Repairs the methylated nucleobase in DNA by stoichiometrically transferring the methyl group to a cysteine residue in the enzyme. This is a suicide reaction: the enzyme is irreversibly inactivated.</text>
</comment>
<feature type="active site" description="Nucleophile; methyl group acceptor" evidence="9">
    <location>
        <position position="135"/>
    </location>
</feature>
<dbReference type="InterPro" id="IPR008332">
    <property type="entry name" value="MethylG_MeTrfase_N"/>
</dbReference>
<dbReference type="InterPro" id="IPR036217">
    <property type="entry name" value="MethylDNA_cys_MeTrfase_DNAb"/>
</dbReference>
<evidence type="ECO:0000256" key="6">
    <source>
        <dbReference type="ARBA" id="ARBA00022763"/>
    </source>
</evidence>
<comment type="catalytic activity">
    <reaction evidence="1 9">
        <text>a 4-O-methyl-thymidine in DNA + L-cysteinyl-[protein] = a thymidine in DNA + S-methyl-L-cysteinyl-[protein]</text>
        <dbReference type="Rhea" id="RHEA:53428"/>
        <dbReference type="Rhea" id="RHEA-COMP:10131"/>
        <dbReference type="Rhea" id="RHEA-COMP:10132"/>
        <dbReference type="Rhea" id="RHEA-COMP:13555"/>
        <dbReference type="Rhea" id="RHEA-COMP:13556"/>
        <dbReference type="ChEBI" id="CHEBI:29950"/>
        <dbReference type="ChEBI" id="CHEBI:82612"/>
        <dbReference type="ChEBI" id="CHEBI:137386"/>
        <dbReference type="ChEBI" id="CHEBI:137387"/>
        <dbReference type="EC" id="2.1.1.63"/>
    </reaction>
</comment>
<dbReference type="RefSeq" id="WP_170087100.1">
    <property type="nucleotide sequence ID" value="NZ_JABAFG010000002.1"/>
</dbReference>
<keyword evidence="4 9" id="KW-0489">Methyltransferase</keyword>
<organism evidence="12 13">
    <name type="scientific">Megasphaera hexanoica</name>
    <dbReference type="NCBI Taxonomy" id="1675036"/>
    <lineage>
        <taxon>Bacteria</taxon>
        <taxon>Bacillati</taxon>
        <taxon>Bacillota</taxon>
        <taxon>Negativicutes</taxon>
        <taxon>Veillonellales</taxon>
        <taxon>Veillonellaceae</taxon>
        <taxon>Megasphaera</taxon>
    </lineage>
</organism>
<comment type="catalytic activity">
    <reaction evidence="8 9">
        <text>a 6-O-methyl-2'-deoxyguanosine in DNA + L-cysteinyl-[protein] = S-methyl-L-cysteinyl-[protein] + a 2'-deoxyguanosine in DNA</text>
        <dbReference type="Rhea" id="RHEA:24000"/>
        <dbReference type="Rhea" id="RHEA-COMP:10131"/>
        <dbReference type="Rhea" id="RHEA-COMP:10132"/>
        <dbReference type="Rhea" id="RHEA-COMP:11367"/>
        <dbReference type="Rhea" id="RHEA-COMP:11368"/>
        <dbReference type="ChEBI" id="CHEBI:29950"/>
        <dbReference type="ChEBI" id="CHEBI:82612"/>
        <dbReference type="ChEBI" id="CHEBI:85445"/>
        <dbReference type="ChEBI" id="CHEBI:85448"/>
        <dbReference type="EC" id="2.1.1.63"/>
    </reaction>
</comment>
<dbReference type="NCBIfam" id="TIGR00589">
    <property type="entry name" value="ogt"/>
    <property type="match status" value="1"/>
</dbReference>
<dbReference type="SUPFAM" id="SSF53155">
    <property type="entry name" value="Methylated DNA-protein cysteine methyltransferase domain"/>
    <property type="match status" value="1"/>
</dbReference>
<dbReference type="PANTHER" id="PTHR10815">
    <property type="entry name" value="METHYLATED-DNA--PROTEIN-CYSTEINE METHYLTRANSFERASE"/>
    <property type="match status" value="1"/>
</dbReference>
<dbReference type="Gene3D" id="1.10.10.10">
    <property type="entry name" value="Winged helix-like DNA-binding domain superfamily/Winged helix DNA-binding domain"/>
    <property type="match status" value="1"/>
</dbReference>
<comment type="caution">
    <text evidence="12">The sequence shown here is derived from an EMBL/GenBank/DDBJ whole genome shotgun (WGS) entry which is preliminary data.</text>
</comment>
<dbReference type="Pfam" id="PF02870">
    <property type="entry name" value="Methyltransf_1N"/>
    <property type="match status" value="1"/>
</dbReference>
<evidence type="ECO:0000256" key="1">
    <source>
        <dbReference type="ARBA" id="ARBA00001286"/>
    </source>
</evidence>
<evidence type="ECO:0000256" key="4">
    <source>
        <dbReference type="ARBA" id="ARBA00022603"/>
    </source>
</evidence>
<dbReference type="PANTHER" id="PTHR10815:SF5">
    <property type="entry name" value="METHYLATED-DNA--PROTEIN-CYSTEINE METHYLTRANSFERASE"/>
    <property type="match status" value="1"/>
</dbReference>
<dbReference type="CDD" id="cd06445">
    <property type="entry name" value="ATase"/>
    <property type="match status" value="1"/>
</dbReference>
<proteinExistence type="inferred from homology"/>
<evidence type="ECO:0000256" key="5">
    <source>
        <dbReference type="ARBA" id="ARBA00022679"/>
    </source>
</evidence>
<dbReference type="EMBL" id="JABAFG010000002">
    <property type="protein sequence ID" value="NME27335.1"/>
    <property type="molecule type" value="Genomic_DNA"/>
</dbReference>
<feature type="domain" description="Methylguanine DNA methyltransferase ribonuclease-like" evidence="11">
    <location>
        <begin position="3"/>
        <end position="76"/>
    </location>
</feature>
<dbReference type="EC" id="2.1.1.63" evidence="9"/>
<comment type="similarity">
    <text evidence="2 9">Belongs to the MGMT family.</text>
</comment>
<dbReference type="InterPro" id="IPR036631">
    <property type="entry name" value="MGMT_N_sf"/>
</dbReference>
<dbReference type="Proteomes" id="UP000591071">
    <property type="component" value="Unassembled WGS sequence"/>
</dbReference>
<dbReference type="HAMAP" id="MF_00772">
    <property type="entry name" value="OGT"/>
    <property type="match status" value="1"/>
</dbReference>
<keyword evidence="5 9" id="KW-0808">Transferase</keyword>
<evidence type="ECO:0000256" key="2">
    <source>
        <dbReference type="ARBA" id="ARBA00008711"/>
    </source>
</evidence>
<evidence type="ECO:0000256" key="3">
    <source>
        <dbReference type="ARBA" id="ARBA00022490"/>
    </source>
</evidence>
<dbReference type="GO" id="GO:0006307">
    <property type="term" value="P:DNA alkylation repair"/>
    <property type="evidence" value="ECO:0007669"/>
    <property type="project" value="UniProtKB-UniRule"/>
</dbReference>
<dbReference type="PROSITE" id="PS00374">
    <property type="entry name" value="MGMT"/>
    <property type="match status" value="1"/>
</dbReference>
<keyword evidence="7 9" id="KW-0234">DNA repair</keyword>
<feature type="domain" description="Methylated-DNA-[protein]-cysteine S-methyltransferase DNA binding" evidence="10">
    <location>
        <begin position="81"/>
        <end position="164"/>
    </location>
</feature>
<reference evidence="12 13" key="1">
    <citation type="submission" date="2020-04" db="EMBL/GenBank/DDBJ databases">
        <authorList>
            <person name="Hitch T.C.A."/>
            <person name="Wylensek D."/>
            <person name="Clavel T."/>
        </authorList>
    </citation>
    <scope>NUCLEOTIDE SEQUENCE [LARGE SCALE GENOMIC DNA]</scope>
    <source>
        <strain evidence="12 13">Oil-RF-744-FAT-WT-6-1</strain>
    </source>
</reference>
<dbReference type="GO" id="GO:0003908">
    <property type="term" value="F:methylated-DNA-[protein]-cysteine S-methyltransferase activity"/>
    <property type="evidence" value="ECO:0007669"/>
    <property type="project" value="UniProtKB-UniRule"/>
</dbReference>
<evidence type="ECO:0000313" key="12">
    <source>
        <dbReference type="EMBL" id="NME27335.1"/>
    </source>
</evidence>
<sequence length="182" mass="20051">MDYTTQYDSPLGPVLLASDGTHLIGLWICGQKYDRATLSGETCRNDALPVFTEARDWLDRYFAGKRPVPSELPLKPRGSVFRQRVWHLLCQVPYGQTTTYGALAEKLGQQTGKTENPHAIGGAVGHNPISLIIPCHRVVGKSGSLTGYAGGIDKKIWLLRHEGADMAHLFRPGTGKKNRLEK</sequence>
<dbReference type="InterPro" id="IPR014048">
    <property type="entry name" value="MethylDNA_cys_MeTrfase_DNA-bd"/>
</dbReference>
<dbReference type="AlphaFoldDB" id="A0A848BPY1"/>
<dbReference type="InterPro" id="IPR036388">
    <property type="entry name" value="WH-like_DNA-bd_sf"/>
</dbReference>
<dbReference type="GO" id="GO:0005737">
    <property type="term" value="C:cytoplasm"/>
    <property type="evidence" value="ECO:0007669"/>
    <property type="project" value="UniProtKB-SubCell"/>
</dbReference>
<dbReference type="FunFam" id="1.10.10.10:FF:000214">
    <property type="entry name" value="Methylated-DNA--protein-cysteine methyltransferase"/>
    <property type="match status" value="1"/>
</dbReference>
<evidence type="ECO:0000256" key="9">
    <source>
        <dbReference type="HAMAP-Rule" id="MF_00772"/>
    </source>
</evidence>
<dbReference type="GO" id="GO:0032259">
    <property type="term" value="P:methylation"/>
    <property type="evidence" value="ECO:0007669"/>
    <property type="project" value="UniProtKB-KW"/>
</dbReference>
<evidence type="ECO:0000313" key="13">
    <source>
        <dbReference type="Proteomes" id="UP000591071"/>
    </source>
</evidence>
<protein>
    <recommendedName>
        <fullName evidence="9">Methylated-DNA--protein-cysteine methyltransferase</fullName>
        <ecNumber evidence="9">2.1.1.63</ecNumber>
    </recommendedName>
    <alternativeName>
        <fullName evidence="9">6-O-methylguanine-DNA methyltransferase</fullName>
        <shortName evidence="9">MGMT</shortName>
    </alternativeName>
    <alternativeName>
        <fullName evidence="9">O-6-methylguanine-DNA-alkyltransferase</fullName>
    </alternativeName>
</protein>
<evidence type="ECO:0000256" key="8">
    <source>
        <dbReference type="ARBA" id="ARBA00049348"/>
    </source>
</evidence>
<comment type="subcellular location">
    <subcellularLocation>
        <location evidence="9">Cytoplasm</location>
    </subcellularLocation>
</comment>
<name>A0A848BPY1_9FIRM</name>
<evidence type="ECO:0000259" key="11">
    <source>
        <dbReference type="Pfam" id="PF02870"/>
    </source>
</evidence>
<evidence type="ECO:0000259" key="10">
    <source>
        <dbReference type="Pfam" id="PF01035"/>
    </source>
</evidence>
<dbReference type="Gene3D" id="3.30.160.70">
    <property type="entry name" value="Methylated DNA-protein cysteine methyltransferase domain"/>
    <property type="match status" value="1"/>
</dbReference>